<evidence type="ECO:0000313" key="3">
    <source>
        <dbReference type="EnsemblFungi" id="PTTG_07539-t43_1-p1"/>
    </source>
</evidence>
<gene>
    <name evidence="2" type="ORF">PTTG_07539</name>
</gene>
<sequence>MRPAGVPALHAPRWRDRDPGPYRRHSVMLGGATGTVGIGGAPRGATEMPPTWAPDGRPGEMPAGPDGATGYGQPPLRPGVAGAARTPDGLPVQAQITEAFGTLPLHPAMKRSIEALSRTLEEGEENGAAETASKLLILSNSNTMFIELVLRHHGLWARFDGAVITNPACWDPENADRLLLRRRVDAQESQHGCTLGCSANMCKAAELIAYLERRGPSKPFNRITYIGDGDNDYCPISRVLKSGDVALVRSR</sequence>
<dbReference type="Proteomes" id="UP000005240">
    <property type="component" value="Unassembled WGS sequence"/>
</dbReference>
<reference evidence="2" key="1">
    <citation type="submission" date="2009-11" db="EMBL/GenBank/DDBJ databases">
        <authorList>
            <consortium name="The Broad Institute Genome Sequencing Platform"/>
            <person name="Ward D."/>
            <person name="Feldgarden M."/>
            <person name="Earl A."/>
            <person name="Young S.K."/>
            <person name="Zeng Q."/>
            <person name="Koehrsen M."/>
            <person name="Alvarado L."/>
            <person name="Berlin A."/>
            <person name="Bochicchio J."/>
            <person name="Borenstein D."/>
            <person name="Chapman S.B."/>
            <person name="Chen Z."/>
            <person name="Engels R."/>
            <person name="Freedman E."/>
            <person name="Gellesch M."/>
            <person name="Goldberg J."/>
            <person name="Griggs A."/>
            <person name="Gujja S."/>
            <person name="Heilman E."/>
            <person name="Heiman D."/>
            <person name="Hepburn T."/>
            <person name="Howarth C."/>
            <person name="Jen D."/>
            <person name="Larson L."/>
            <person name="Lewis B."/>
            <person name="Mehta T."/>
            <person name="Park D."/>
            <person name="Pearson M."/>
            <person name="Roberts A."/>
            <person name="Saif S."/>
            <person name="Shea T."/>
            <person name="Shenoy N."/>
            <person name="Sisk P."/>
            <person name="Stolte C."/>
            <person name="Sykes S."/>
            <person name="Thomson T."/>
            <person name="Walk T."/>
            <person name="White J."/>
            <person name="Yandava C."/>
            <person name="Izard J."/>
            <person name="Baranova O.V."/>
            <person name="Blanton J.M."/>
            <person name="Tanner A.C."/>
            <person name="Dewhirst F.E."/>
            <person name="Haas B."/>
            <person name="Nusbaum C."/>
            <person name="Birren B."/>
        </authorList>
    </citation>
    <scope>NUCLEOTIDE SEQUENCE [LARGE SCALE GENOMIC DNA]</scope>
    <source>
        <strain evidence="2">1-1 BBBD Race 1</strain>
    </source>
</reference>
<dbReference type="EnsemblFungi" id="PTTG_07539-t43_1">
    <property type="protein sequence ID" value="PTTG_07539-t43_1-p1"/>
    <property type="gene ID" value="PTTG_07539"/>
</dbReference>
<protein>
    <submittedName>
        <fullName evidence="2 3">Uncharacterized protein</fullName>
    </submittedName>
</protein>
<dbReference type="Pfam" id="PF06888">
    <property type="entry name" value="Put_Phosphatase"/>
    <property type="match status" value="1"/>
</dbReference>
<evidence type="ECO:0000313" key="2">
    <source>
        <dbReference type="EMBL" id="OAV98073.1"/>
    </source>
</evidence>
<dbReference type="SUPFAM" id="SSF56784">
    <property type="entry name" value="HAD-like"/>
    <property type="match status" value="1"/>
</dbReference>
<feature type="region of interest" description="Disordered" evidence="1">
    <location>
        <begin position="38"/>
        <end position="77"/>
    </location>
</feature>
<dbReference type="InterPro" id="IPR023214">
    <property type="entry name" value="HAD_sf"/>
</dbReference>
<reference evidence="3" key="4">
    <citation type="submission" date="2025-05" db="UniProtKB">
        <authorList>
            <consortium name="EnsemblFungi"/>
        </authorList>
    </citation>
    <scope>IDENTIFICATION</scope>
    <source>
        <strain evidence="3">isolate 1-1 / race 1 (BBBD)</strain>
    </source>
</reference>
<dbReference type="InterPro" id="IPR036412">
    <property type="entry name" value="HAD-like_sf"/>
</dbReference>
<dbReference type="PANTHER" id="PTHR20889:SF12">
    <property type="entry name" value="LP01149P"/>
    <property type="match status" value="1"/>
</dbReference>
<accession>A0A180H153</accession>
<dbReference type="GO" id="GO:0016791">
    <property type="term" value="F:phosphatase activity"/>
    <property type="evidence" value="ECO:0007669"/>
    <property type="project" value="InterPro"/>
</dbReference>
<organism evidence="2">
    <name type="scientific">Puccinia triticina (isolate 1-1 / race 1 (BBBD))</name>
    <name type="common">Brown leaf rust fungus</name>
    <dbReference type="NCBI Taxonomy" id="630390"/>
    <lineage>
        <taxon>Eukaryota</taxon>
        <taxon>Fungi</taxon>
        <taxon>Dikarya</taxon>
        <taxon>Basidiomycota</taxon>
        <taxon>Pucciniomycotina</taxon>
        <taxon>Pucciniomycetes</taxon>
        <taxon>Pucciniales</taxon>
        <taxon>Pucciniaceae</taxon>
        <taxon>Puccinia</taxon>
    </lineage>
</organism>
<proteinExistence type="predicted"/>
<dbReference type="VEuPathDB" id="FungiDB:PTTG_07539"/>
<reference evidence="2" key="2">
    <citation type="submission" date="2016-05" db="EMBL/GenBank/DDBJ databases">
        <title>Comparative analysis highlights variable genome content of wheat rusts and divergence of the mating loci.</title>
        <authorList>
            <person name="Cuomo C.A."/>
            <person name="Bakkeren G."/>
            <person name="Szabo L."/>
            <person name="Khalil H."/>
            <person name="Joly D."/>
            <person name="Goldberg J."/>
            <person name="Young S."/>
            <person name="Zeng Q."/>
            <person name="Fellers J."/>
        </authorList>
    </citation>
    <scope>NUCLEOTIDE SEQUENCE [LARGE SCALE GENOMIC DNA]</scope>
    <source>
        <strain evidence="2">1-1 BBBD Race 1</strain>
    </source>
</reference>
<dbReference type="Gene3D" id="3.40.50.1000">
    <property type="entry name" value="HAD superfamily/HAD-like"/>
    <property type="match status" value="1"/>
</dbReference>
<evidence type="ECO:0000313" key="4">
    <source>
        <dbReference type="Proteomes" id="UP000005240"/>
    </source>
</evidence>
<dbReference type="PANTHER" id="PTHR20889">
    <property type="entry name" value="PHOSPHATASE, ORPHAN 1, 2"/>
    <property type="match status" value="1"/>
</dbReference>
<dbReference type="AlphaFoldDB" id="A0A180H153"/>
<dbReference type="STRING" id="630390.A0A180H153"/>
<keyword evidence="4" id="KW-1185">Reference proteome</keyword>
<dbReference type="OrthoDB" id="10267182at2759"/>
<dbReference type="InterPro" id="IPR016965">
    <property type="entry name" value="Pase_PHOSPHO-typ"/>
</dbReference>
<dbReference type="EMBL" id="ADAS02000009">
    <property type="protein sequence ID" value="OAV98073.1"/>
    <property type="molecule type" value="Genomic_DNA"/>
</dbReference>
<feature type="region of interest" description="Disordered" evidence="1">
    <location>
        <begin position="1"/>
        <end position="22"/>
    </location>
</feature>
<evidence type="ECO:0000256" key="1">
    <source>
        <dbReference type="SAM" id="MobiDB-lite"/>
    </source>
</evidence>
<reference evidence="3 4" key="3">
    <citation type="journal article" date="2017" name="G3 (Bethesda)">
        <title>Comparative analysis highlights variable genome content of wheat rusts and divergence of the mating loci.</title>
        <authorList>
            <person name="Cuomo C.A."/>
            <person name="Bakkeren G."/>
            <person name="Khalil H.B."/>
            <person name="Panwar V."/>
            <person name="Joly D."/>
            <person name="Linning R."/>
            <person name="Sakthikumar S."/>
            <person name="Song X."/>
            <person name="Adiconis X."/>
            <person name="Fan L."/>
            <person name="Goldberg J.M."/>
            <person name="Levin J.Z."/>
            <person name="Young S."/>
            <person name="Zeng Q."/>
            <person name="Anikster Y."/>
            <person name="Bruce M."/>
            <person name="Wang M."/>
            <person name="Yin C."/>
            <person name="McCallum B."/>
            <person name="Szabo L.J."/>
            <person name="Hulbert S."/>
            <person name="Chen X."/>
            <person name="Fellers J.P."/>
        </authorList>
    </citation>
    <scope>NUCLEOTIDE SEQUENCE</scope>
    <source>
        <strain evidence="4">Isolate 1-1 / race 1 (BBBD)</strain>
        <strain evidence="3">isolate 1-1 / race 1 (BBBD)</strain>
    </source>
</reference>
<name>A0A180H153_PUCT1</name>